<feature type="transmembrane region" description="Helical" evidence="1">
    <location>
        <begin position="127"/>
        <end position="152"/>
    </location>
</feature>
<dbReference type="AlphaFoldDB" id="A0A2T0MJE7"/>
<reference evidence="3 4" key="1">
    <citation type="submission" date="2018-03" db="EMBL/GenBank/DDBJ databases">
        <title>Genomic Encyclopedia of Archaeal and Bacterial Type Strains, Phase II (KMG-II): from individual species to whole genera.</title>
        <authorList>
            <person name="Goeker M."/>
        </authorList>
    </citation>
    <scope>NUCLEOTIDE SEQUENCE [LARGE SCALE GENOMIC DNA]</scope>
    <source>
        <strain evidence="3 4">DSM 25027</strain>
    </source>
</reference>
<sequence length="237" mass="25361">MLILTAVVFGFLGSLHCLGMCGPIAFLLPVDKKNNFRKAGQLALYHGGRLLAYGIIGLLFGFLGKSLALFGIQQKLSIAVGAIMVILVLWPRSGRQTSKLAAPVYRLIGKVKSKLGTELKKKSADTFLTIGFLNGFLPCGLVYMATLGAIAMGNELQAGLYMVLFGAGTIPLMTLVVFSSKWLKGPIKAKVKKAIPVFVIVVGLLFIVRGLGLGIPYVSPKISQNNITTAKIECHQP</sequence>
<keyword evidence="4" id="KW-1185">Reference proteome</keyword>
<feature type="transmembrane region" description="Helical" evidence="1">
    <location>
        <begin position="195"/>
        <end position="218"/>
    </location>
</feature>
<evidence type="ECO:0000313" key="4">
    <source>
        <dbReference type="Proteomes" id="UP000237640"/>
    </source>
</evidence>
<proteinExistence type="predicted"/>
<feature type="transmembrane region" description="Helical" evidence="1">
    <location>
        <begin position="69"/>
        <end position="90"/>
    </location>
</feature>
<feature type="transmembrane region" description="Helical" evidence="1">
    <location>
        <begin position="158"/>
        <end position="183"/>
    </location>
</feature>
<dbReference type="Pfam" id="PF13386">
    <property type="entry name" value="DsbD_2"/>
    <property type="match status" value="1"/>
</dbReference>
<feature type="domain" description="Urease accessory protein UreH-like transmembrane" evidence="2">
    <location>
        <begin position="5"/>
        <end position="204"/>
    </location>
</feature>
<keyword evidence="1" id="KW-1133">Transmembrane helix</keyword>
<keyword evidence="1" id="KW-0472">Membrane</keyword>
<evidence type="ECO:0000256" key="1">
    <source>
        <dbReference type="SAM" id="Phobius"/>
    </source>
</evidence>
<dbReference type="EMBL" id="PVYX01000001">
    <property type="protein sequence ID" value="PRX57626.1"/>
    <property type="molecule type" value="Genomic_DNA"/>
</dbReference>
<evidence type="ECO:0000313" key="3">
    <source>
        <dbReference type="EMBL" id="PRX57626.1"/>
    </source>
</evidence>
<comment type="caution">
    <text evidence="3">The sequence shown here is derived from an EMBL/GenBank/DDBJ whole genome shotgun (WGS) entry which is preliminary data.</text>
</comment>
<dbReference type="PANTHER" id="PTHR42208">
    <property type="entry name" value="HEAVY METAL TRANSPORTER-RELATED"/>
    <property type="match status" value="1"/>
</dbReference>
<dbReference type="InterPro" id="IPR039447">
    <property type="entry name" value="UreH-like_TM_dom"/>
</dbReference>
<gene>
    <name evidence="3" type="ORF">CLV81_1634</name>
</gene>
<dbReference type="Proteomes" id="UP000237640">
    <property type="component" value="Unassembled WGS sequence"/>
</dbReference>
<organism evidence="3 4">
    <name type="scientific">Flagellimonas meridianipacifica</name>
    <dbReference type="NCBI Taxonomy" id="1080225"/>
    <lineage>
        <taxon>Bacteria</taxon>
        <taxon>Pseudomonadati</taxon>
        <taxon>Bacteroidota</taxon>
        <taxon>Flavobacteriia</taxon>
        <taxon>Flavobacteriales</taxon>
        <taxon>Flavobacteriaceae</taxon>
        <taxon>Flagellimonas</taxon>
    </lineage>
</organism>
<name>A0A2T0MJE7_9FLAO</name>
<feature type="transmembrane region" description="Helical" evidence="1">
    <location>
        <begin position="42"/>
        <end position="63"/>
    </location>
</feature>
<evidence type="ECO:0000259" key="2">
    <source>
        <dbReference type="Pfam" id="PF13386"/>
    </source>
</evidence>
<dbReference type="PANTHER" id="PTHR42208:SF1">
    <property type="entry name" value="HEAVY METAL TRANSPORTER"/>
    <property type="match status" value="1"/>
</dbReference>
<protein>
    <recommendedName>
        <fullName evidence="2">Urease accessory protein UreH-like transmembrane domain-containing protein</fullName>
    </recommendedName>
</protein>
<feature type="transmembrane region" description="Helical" evidence="1">
    <location>
        <begin position="6"/>
        <end position="30"/>
    </location>
</feature>
<accession>A0A2T0MJE7</accession>
<keyword evidence="1" id="KW-0812">Transmembrane</keyword>